<accession>A0A1V3ICS9</accession>
<keyword evidence="3" id="KW-1185">Reference proteome</keyword>
<dbReference type="Pfam" id="PF14090">
    <property type="entry name" value="HTH_39"/>
    <property type="match status" value="1"/>
</dbReference>
<dbReference type="STRING" id="1908257.BKK47_09910"/>
<dbReference type="InterPro" id="IPR055245">
    <property type="entry name" value="HTH_proteobacteria"/>
</dbReference>
<dbReference type="Proteomes" id="UP000189426">
    <property type="component" value="Unassembled WGS sequence"/>
</dbReference>
<comment type="caution">
    <text evidence="2">The sequence shown here is derived from an EMBL/GenBank/DDBJ whole genome shotgun (WGS) entry which is preliminary data.</text>
</comment>
<organism evidence="2 3">
    <name type="scientific">Rodentibacter mrazii</name>
    <dbReference type="NCBI Taxonomy" id="1908257"/>
    <lineage>
        <taxon>Bacteria</taxon>
        <taxon>Pseudomonadati</taxon>
        <taxon>Pseudomonadota</taxon>
        <taxon>Gammaproteobacteria</taxon>
        <taxon>Pasteurellales</taxon>
        <taxon>Pasteurellaceae</taxon>
        <taxon>Rodentibacter</taxon>
    </lineage>
</organism>
<name>A0A1V3ICS9_9PAST</name>
<protein>
    <submittedName>
        <fullName evidence="2">Transcriptional regulator</fullName>
    </submittedName>
</protein>
<dbReference type="AlphaFoldDB" id="A0A1V3ICS9"/>
<evidence type="ECO:0000313" key="3">
    <source>
        <dbReference type="Proteomes" id="UP000189426"/>
    </source>
</evidence>
<proteinExistence type="predicted"/>
<feature type="domain" description="Winged helix-turn-helix" evidence="1">
    <location>
        <begin position="11"/>
        <end position="76"/>
    </location>
</feature>
<gene>
    <name evidence="2" type="ORF">BKK47_09910</name>
</gene>
<dbReference type="EMBL" id="MLHG01000073">
    <property type="protein sequence ID" value="OOF38189.1"/>
    <property type="molecule type" value="Genomic_DNA"/>
</dbReference>
<dbReference type="RefSeq" id="WP_077494708.1">
    <property type="nucleotide sequence ID" value="NZ_MLHG01000073.1"/>
</dbReference>
<evidence type="ECO:0000259" key="1">
    <source>
        <dbReference type="Pfam" id="PF14090"/>
    </source>
</evidence>
<sequence>METINTTSTYEQQMFILRHLEERPHSTHELRAKGIYYPPARIKELRDKGYAIDTFYRDETDSTGLTHRVGVYVLHENEVSQKEGKFHE</sequence>
<reference evidence="2 3" key="1">
    <citation type="submission" date="2016-10" db="EMBL/GenBank/DDBJ databases">
        <title>Rodentibacter gen. nov. and new species.</title>
        <authorList>
            <person name="Christensen H."/>
        </authorList>
    </citation>
    <scope>NUCLEOTIDE SEQUENCE [LARGE SCALE GENOMIC DNA]</scope>
    <source>
        <strain evidence="2 3">Ppn418</strain>
    </source>
</reference>
<evidence type="ECO:0000313" key="2">
    <source>
        <dbReference type="EMBL" id="OOF38189.1"/>
    </source>
</evidence>